<feature type="compositionally biased region" description="Low complexity" evidence="1">
    <location>
        <begin position="64"/>
        <end position="88"/>
    </location>
</feature>
<feature type="compositionally biased region" description="Basic and acidic residues" evidence="1">
    <location>
        <begin position="54"/>
        <end position="63"/>
    </location>
</feature>
<organism evidence="2 3">
    <name type="scientific">Aspergillus ruber (strain CBS 135680)</name>
    <dbReference type="NCBI Taxonomy" id="1388766"/>
    <lineage>
        <taxon>Eukaryota</taxon>
        <taxon>Fungi</taxon>
        <taxon>Dikarya</taxon>
        <taxon>Ascomycota</taxon>
        <taxon>Pezizomycotina</taxon>
        <taxon>Eurotiomycetes</taxon>
        <taxon>Eurotiomycetidae</taxon>
        <taxon>Eurotiales</taxon>
        <taxon>Aspergillaceae</taxon>
        <taxon>Aspergillus</taxon>
        <taxon>Aspergillus subgen. Aspergillus</taxon>
    </lineage>
</organism>
<dbReference type="PANTHER" id="PTHR40468">
    <property type="entry name" value="YALI0A15257P"/>
    <property type="match status" value="1"/>
</dbReference>
<dbReference type="EMBL" id="KK088425">
    <property type="protein sequence ID" value="EYE94632.1"/>
    <property type="molecule type" value="Genomic_DNA"/>
</dbReference>
<evidence type="ECO:0000256" key="1">
    <source>
        <dbReference type="SAM" id="MobiDB-lite"/>
    </source>
</evidence>
<name>A0A017SCI7_ASPRC</name>
<dbReference type="GeneID" id="63699541"/>
<feature type="region of interest" description="Disordered" evidence="1">
    <location>
        <begin position="245"/>
        <end position="287"/>
    </location>
</feature>
<dbReference type="OrthoDB" id="2163387at2759"/>
<reference evidence="3" key="1">
    <citation type="journal article" date="2014" name="Nat. Commun.">
        <title>Genomic adaptations of the halophilic Dead Sea filamentous fungus Eurotium rubrum.</title>
        <authorList>
            <person name="Kis-Papo T."/>
            <person name="Weig A.R."/>
            <person name="Riley R."/>
            <person name="Persoh D."/>
            <person name="Salamov A."/>
            <person name="Sun H."/>
            <person name="Lipzen A."/>
            <person name="Wasser S.P."/>
            <person name="Rambold G."/>
            <person name="Grigoriev I.V."/>
            <person name="Nevo E."/>
        </authorList>
    </citation>
    <scope>NUCLEOTIDE SEQUENCE [LARGE SCALE GENOMIC DNA]</scope>
    <source>
        <strain evidence="3">CBS 135680</strain>
    </source>
</reference>
<dbReference type="Proteomes" id="UP000019804">
    <property type="component" value="Unassembled WGS sequence"/>
</dbReference>
<feature type="compositionally biased region" description="Low complexity" evidence="1">
    <location>
        <begin position="198"/>
        <end position="208"/>
    </location>
</feature>
<keyword evidence="3" id="KW-1185">Reference proteome</keyword>
<dbReference type="HOGENOM" id="CLU_025591_0_0_1"/>
<evidence type="ECO:0000313" key="2">
    <source>
        <dbReference type="EMBL" id="EYE94632.1"/>
    </source>
</evidence>
<evidence type="ECO:0000313" key="3">
    <source>
        <dbReference type="Proteomes" id="UP000019804"/>
    </source>
</evidence>
<feature type="region of interest" description="Disordered" evidence="1">
    <location>
        <begin position="54"/>
        <end position="226"/>
    </location>
</feature>
<dbReference type="RefSeq" id="XP_040638320.1">
    <property type="nucleotide sequence ID" value="XM_040784417.1"/>
</dbReference>
<proteinExistence type="predicted"/>
<feature type="region of interest" description="Disordered" evidence="1">
    <location>
        <begin position="303"/>
        <end position="362"/>
    </location>
</feature>
<feature type="compositionally biased region" description="Low complexity" evidence="1">
    <location>
        <begin position="307"/>
        <end position="320"/>
    </location>
</feature>
<dbReference type="AlphaFoldDB" id="A0A017SCI7"/>
<protein>
    <submittedName>
        <fullName evidence="2">Uncharacterized protein</fullName>
    </submittedName>
</protein>
<feature type="compositionally biased region" description="Basic and acidic residues" evidence="1">
    <location>
        <begin position="122"/>
        <end position="131"/>
    </location>
</feature>
<dbReference type="PANTHER" id="PTHR40468:SF1">
    <property type="entry name" value="TOPOISOMERASE I DAMAGE AFFECTED PROTEIN 11"/>
    <property type="match status" value="1"/>
</dbReference>
<dbReference type="STRING" id="1388766.A0A017SCI7"/>
<gene>
    <name evidence="2" type="ORF">EURHEDRAFT_457262</name>
</gene>
<feature type="compositionally biased region" description="Polar residues" evidence="1">
    <location>
        <begin position="138"/>
        <end position="150"/>
    </location>
</feature>
<accession>A0A017SCI7</accession>
<sequence>MIPNQPPSSDKTIRKIDIAQVSLSLQDRLGLAKVKYQNGRLHKLDASRNENRKALFLDSDNKPSDSSSSLSRSRCETPLTSPPLHTSTYSKELPRSSRNKHAATFNSHLMQPMLSASRKRIRSDLSPERTAKAPRVSWKSTYQLPESSPGFSRRPRNAINHPPLLSESATIPELSSPAPYHAHSDDDNDPDLPVHSFQHVSSMVSSSPPRTPPPRHSRQSRTERELQNENGADLLLFLANSPTPARTAVKTQPRDFPPSTPPSQHAVLPGLTPTPGGGGLFGNIGTPNQQFNFADFVNVTPSPAQPPWGGRTPGGPTRTPLAARDARKRLNFDNLVPPSAESPKNREKGSDAPLQLGGELRP</sequence>